<keyword evidence="3" id="KW-1185">Reference proteome</keyword>
<dbReference type="RefSeq" id="WP_111598452.1">
    <property type="nucleotide sequence ID" value="NZ_QLLL01000005.1"/>
</dbReference>
<dbReference type="AlphaFoldDB" id="A0A327QJI6"/>
<accession>A0A327QJI6</accession>
<reference evidence="2 3" key="1">
    <citation type="submission" date="2018-06" db="EMBL/GenBank/DDBJ databases">
        <title>Genomic Encyclopedia of Archaeal and Bacterial Type Strains, Phase II (KMG-II): from individual species to whole genera.</title>
        <authorList>
            <person name="Goeker M."/>
        </authorList>
    </citation>
    <scope>NUCLEOTIDE SEQUENCE [LARGE SCALE GENOMIC DNA]</scope>
    <source>
        <strain evidence="2 3">DSM 23857</strain>
    </source>
</reference>
<dbReference type="Proteomes" id="UP000249547">
    <property type="component" value="Unassembled WGS sequence"/>
</dbReference>
<organism evidence="2 3">
    <name type="scientific">Chitinophaga skermanii</name>
    <dbReference type="NCBI Taxonomy" id="331697"/>
    <lineage>
        <taxon>Bacteria</taxon>
        <taxon>Pseudomonadati</taxon>
        <taxon>Bacteroidota</taxon>
        <taxon>Chitinophagia</taxon>
        <taxon>Chitinophagales</taxon>
        <taxon>Chitinophagaceae</taxon>
        <taxon>Chitinophaga</taxon>
    </lineage>
</organism>
<evidence type="ECO:0008006" key="4">
    <source>
        <dbReference type="Google" id="ProtNLM"/>
    </source>
</evidence>
<keyword evidence="1" id="KW-0732">Signal</keyword>
<comment type="caution">
    <text evidence="2">The sequence shown here is derived from an EMBL/GenBank/DDBJ whole genome shotgun (WGS) entry which is preliminary data.</text>
</comment>
<dbReference type="PANTHER" id="PTHR41339:SF1">
    <property type="entry name" value="SECRETED PROTEIN"/>
    <property type="match status" value="1"/>
</dbReference>
<gene>
    <name evidence="2" type="ORF">LX64_03026</name>
</gene>
<evidence type="ECO:0000256" key="1">
    <source>
        <dbReference type="SAM" id="SignalP"/>
    </source>
</evidence>
<feature type="signal peptide" evidence="1">
    <location>
        <begin position="1"/>
        <end position="19"/>
    </location>
</feature>
<sequence>MRKLLFASAAVLSVFASCSDDKNDTPKPPTTGSGDTVMVRGVMSTNTTWSANKVYKLRGYTYVAAGAKLTIEAGTKIISTKDSAGVLVIAKGATIDARGTSEKPIVFTSGEKTKTPGDLGGVIVAGAATWNNNHTIIEGAVDDAFKNFGGSNDADNSGYLQYIRIEYAGKAVAEGDEVNGLSLYAVGSGTTVDHIQIVRGLDDAFEFFGGTVNAKYLIAYNCADDDFDFDDGYRGKIQFAVSVKDPAFVDNKGTSGDISNNFEFDNSNGKKEFTITPNTFPIMSNFTAIGPNNATGTRTEFGYGMRMRRGAKFLLANSIVAGGQKAGLDIDNDSTASYYKQGISGLKNSILHAVTKPFNVDLLNNTALLTATDLQALVTGRDATLNVASASDIQLTDAFNNAAPNLAPKSGSPALTRGTKFEGQLNDAFFSKVSYIGAVDPTNDWTKASWTVWNK</sequence>
<dbReference type="PROSITE" id="PS51257">
    <property type="entry name" value="PROKAR_LIPOPROTEIN"/>
    <property type="match status" value="1"/>
</dbReference>
<dbReference type="OrthoDB" id="1521716at2"/>
<proteinExistence type="predicted"/>
<evidence type="ECO:0000313" key="3">
    <source>
        <dbReference type="Proteomes" id="UP000249547"/>
    </source>
</evidence>
<feature type="chain" id="PRO_5016467311" description="T9SS C-terminal target domain-containing protein" evidence="1">
    <location>
        <begin position="20"/>
        <end position="455"/>
    </location>
</feature>
<dbReference type="EMBL" id="QLLL01000005">
    <property type="protein sequence ID" value="RAJ04148.1"/>
    <property type="molecule type" value="Genomic_DNA"/>
</dbReference>
<evidence type="ECO:0000313" key="2">
    <source>
        <dbReference type="EMBL" id="RAJ04148.1"/>
    </source>
</evidence>
<dbReference type="PANTHER" id="PTHR41339">
    <property type="entry name" value="LIPL48"/>
    <property type="match status" value="1"/>
</dbReference>
<protein>
    <recommendedName>
        <fullName evidence="4">T9SS C-terminal target domain-containing protein</fullName>
    </recommendedName>
</protein>
<name>A0A327QJI6_9BACT</name>